<feature type="domain" description="Cytochrome c" evidence="7">
    <location>
        <begin position="62"/>
        <end position="143"/>
    </location>
</feature>
<keyword evidence="5 6" id="KW-0408">Iron</keyword>
<keyword evidence="9" id="KW-1185">Reference proteome</keyword>
<sequence>MQDCLETDVKLKTWLCVVATALTVLSVNAQEDKNKELIERIKPEGQVHVAGQSASGDAAGGGGPRSGEDIYNSACVACHGAGVLGAPKLQVAADWQPRLDERGLDGIWENAINGINAMPPMGTCGNCSEDEIKSAIEYMIEGI</sequence>
<proteinExistence type="predicted"/>
<dbReference type="InterPro" id="IPR009056">
    <property type="entry name" value="Cyt_c-like_dom"/>
</dbReference>
<dbReference type="Pfam" id="PF13442">
    <property type="entry name" value="Cytochrome_CBB3"/>
    <property type="match status" value="1"/>
</dbReference>
<keyword evidence="1" id="KW-0813">Transport</keyword>
<gene>
    <name evidence="8" type="ORF">GCM10007391_18640</name>
</gene>
<dbReference type="GO" id="GO:0005506">
    <property type="term" value="F:iron ion binding"/>
    <property type="evidence" value="ECO:0007669"/>
    <property type="project" value="InterPro"/>
</dbReference>
<dbReference type="AlphaFoldDB" id="A0A918JM68"/>
<dbReference type="InterPro" id="IPR036909">
    <property type="entry name" value="Cyt_c-like_dom_sf"/>
</dbReference>
<name>A0A918JM68_9ALTE</name>
<evidence type="ECO:0000259" key="7">
    <source>
        <dbReference type="PROSITE" id="PS51007"/>
    </source>
</evidence>
<dbReference type="GO" id="GO:0020037">
    <property type="term" value="F:heme binding"/>
    <property type="evidence" value="ECO:0007669"/>
    <property type="project" value="InterPro"/>
</dbReference>
<dbReference type="PRINTS" id="PR00607">
    <property type="entry name" value="CYTCHROMECIE"/>
</dbReference>
<evidence type="ECO:0000256" key="5">
    <source>
        <dbReference type="ARBA" id="ARBA00023004"/>
    </source>
</evidence>
<protein>
    <submittedName>
        <fullName evidence="8">Cytochrome c</fullName>
    </submittedName>
</protein>
<evidence type="ECO:0000256" key="6">
    <source>
        <dbReference type="PROSITE-ProRule" id="PRU00433"/>
    </source>
</evidence>
<evidence type="ECO:0000313" key="9">
    <source>
        <dbReference type="Proteomes" id="UP000631300"/>
    </source>
</evidence>
<organism evidence="8 9">
    <name type="scientific">Alteromonas halophila</name>
    <dbReference type="NCBI Taxonomy" id="516698"/>
    <lineage>
        <taxon>Bacteria</taxon>
        <taxon>Pseudomonadati</taxon>
        <taxon>Pseudomonadota</taxon>
        <taxon>Gammaproteobacteria</taxon>
        <taxon>Alteromonadales</taxon>
        <taxon>Alteromonadaceae</taxon>
        <taxon>Alteromonas/Salinimonas group</taxon>
        <taxon>Alteromonas</taxon>
    </lineage>
</organism>
<dbReference type="Proteomes" id="UP000631300">
    <property type="component" value="Unassembled WGS sequence"/>
</dbReference>
<dbReference type="Gene3D" id="1.10.760.10">
    <property type="entry name" value="Cytochrome c-like domain"/>
    <property type="match status" value="1"/>
</dbReference>
<dbReference type="GO" id="GO:0009055">
    <property type="term" value="F:electron transfer activity"/>
    <property type="evidence" value="ECO:0007669"/>
    <property type="project" value="InterPro"/>
</dbReference>
<reference evidence="8" key="2">
    <citation type="submission" date="2020-09" db="EMBL/GenBank/DDBJ databases">
        <authorList>
            <person name="Sun Q."/>
            <person name="Kim S."/>
        </authorList>
    </citation>
    <scope>NUCLEOTIDE SEQUENCE</scope>
    <source>
        <strain evidence="8">KCTC 22164</strain>
    </source>
</reference>
<evidence type="ECO:0000313" key="8">
    <source>
        <dbReference type="EMBL" id="GGW85070.1"/>
    </source>
</evidence>
<dbReference type="PROSITE" id="PS51007">
    <property type="entry name" value="CYTC"/>
    <property type="match status" value="1"/>
</dbReference>
<evidence type="ECO:0000256" key="3">
    <source>
        <dbReference type="ARBA" id="ARBA00022723"/>
    </source>
</evidence>
<keyword evidence="4" id="KW-0249">Electron transport</keyword>
<dbReference type="InterPro" id="IPR002323">
    <property type="entry name" value="Cyt_CIE"/>
</dbReference>
<comment type="caution">
    <text evidence="8">The sequence shown here is derived from an EMBL/GenBank/DDBJ whole genome shotgun (WGS) entry which is preliminary data.</text>
</comment>
<evidence type="ECO:0000256" key="4">
    <source>
        <dbReference type="ARBA" id="ARBA00022982"/>
    </source>
</evidence>
<dbReference type="PANTHER" id="PTHR40942:SF4">
    <property type="entry name" value="CYTOCHROME C5"/>
    <property type="match status" value="1"/>
</dbReference>
<dbReference type="EMBL" id="BMXP01000003">
    <property type="protein sequence ID" value="GGW85070.1"/>
    <property type="molecule type" value="Genomic_DNA"/>
</dbReference>
<accession>A0A918JM68</accession>
<evidence type="ECO:0000256" key="1">
    <source>
        <dbReference type="ARBA" id="ARBA00022448"/>
    </source>
</evidence>
<keyword evidence="3 6" id="KW-0479">Metal-binding</keyword>
<keyword evidence="2 6" id="KW-0349">Heme</keyword>
<evidence type="ECO:0000256" key="2">
    <source>
        <dbReference type="ARBA" id="ARBA00022617"/>
    </source>
</evidence>
<reference evidence="8" key="1">
    <citation type="journal article" date="2014" name="Int. J. Syst. Evol. Microbiol.">
        <title>Complete genome sequence of Corynebacterium casei LMG S-19264T (=DSM 44701T), isolated from a smear-ripened cheese.</title>
        <authorList>
            <consortium name="US DOE Joint Genome Institute (JGI-PGF)"/>
            <person name="Walter F."/>
            <person name="Albersmeier A."/>
            <person name="Kalinowski J."/>
            <person name="Ruckert C."/>
        </authorList>
    </citation>
    <scope>NUCLEOTIDE SEQUENCE</scope>
    <source>
        <strain evidence="8">KCTC 22164</strain>
    </source>
</reference>
<dbReference type="PANTHER" id="PTHR40942">
    <property type="match status" value="1"/>
</dbReference>
<dbReference type="SUPFAM" id="SSF46626">
    <property type="entry name" value="Cytochrome c"/>
    <property type="match status" value="1"/>
</dbReference>